<keyword evidence="1" id="KW-0472">Membrane</keyword>
<evidence type="ECO:0000256" key="1">
    <source>
        <dbReference type="SAM" id="Phobius"/>
    </source>
</evidence>
<dbReference type="RefSeq" id="WP_034941644.1">
    <property type="nucleotide sequence ID" value="NZ_JFHN01000075.1"/>
</dbReference>
<evidence type="ECO:0000313" key="3">
    <source>
        <dbReference type="Proteomes" id="UP000019918"/>
    </source>
</evidence>
<gene>
    <name evidence="2" type="ORF">BG55_22255</name>
</gene>
<evidence type="ECO:0000313" key="2">
    <source>
        <dbReference type="EMBL" id="EXU73546.1"/>
    </source>
</evidence>
<dbReference type="EMBL" id="JFHN01000075">
    <property type="protein sequence ID" value="EXU73546.1"/>
    <property type="molecule type" value="Genomic_DNA"/>
</dbReference>
<name>A0A014LVC8_9GAMM</name>
<protein>
    <submittedName>
        <fullName evidence="2">Membrane protein</fullName>
    </submittedName>
</protein>
<accession>A0A014LVC8</accession>
<organism evidence="2 3">
    <name type="scientific">Erwinia mallotivora</name>
    <dbReference type="NCBI Taxonomy" id="69222"/>
    <lineage>
        <taxon>Bacteria</taxon>
        <taxon>Pseudomonadati</taxon>
        <taxon>Pseudomonadota</taxon>
        <taxon>Gammaproteobacteria</taxon>
        <taxon>Enterobacterales</taxon>
        <taxon>Erwiniaceae</taxon>
        <taxon>Erwinia</taxon>
    </lineage>
</organism>
<keyword evidence="3" id="KW-1185">Reference proteome</keyword>
<dbReference type="Pfam" id="PF10725">
    <property type="entry name" value="DUF2517"/>
    <property type="match status" value="1"/>
</dbReference>
<dbReference type="InterPro" id="IPR019663">
    <property type="entry name" value="YbfA"/>
</dbReference>
<keyword evidence="1" id="KW-1133">Transmembrane helix</keyword>
<dbReference type="STRING" id="69222.BG55_22255"/>
<sequence>MNLYQHYSPQRIAMRRVGVVVLGTVALPVMLFRNDRAKFYSYLHRVWSKTSTKPVWLAQSEAVGGDIW</sequence>
<dbReference type="Proteomes" id="UP000019918">
    <property type="component" value="Unassembled WGS sequence"/>
</dbReference>
<dbReference type="OrthoDB" id="5588755at2"/>
<feature type="transmembrane region" description="Helical" evidence="1">
    <location>
        <begin position="12"/>
        <end position="32"/>
    </location>
</feature>
<dbReference type="AlphaFoldDB" id="A0A014LVC8"/>
<proteinExistence type="predicted"/>
<reference evidence="2 3" key="1">
    <citation type="submission" date="2014-02" db="EMBL/GenBank/DDBJ databases">
        <title>Draft genome of Erwinia mallotivora strain BT-MARDI, a papaya dieback pathogen.</title>
        <authorList>
            <person name="Redzuan R."/>
            <person name="Abu Bakar N."/>
            <person name="Badrun R."/>
            <person name="Mohd Raih M.F."/>
            <person name="Rozano L."/>
            <person name="Mat Amin N."/>
        </authorList>
    </citation>
    <scope>NUCLEOTIDE SEQUENCE [LARGE SCALE GENOMIC DNA]</scope>
    <source>
        <strain evidence="2 3">BT-MARDI</strain>
    </source>
</reference>
<keyword evidence="1" id="KW-0812">Transmembrane</keyword>
<comment type="caution">
    <text evidence="2">The sequence shown here is derived from an EMBL/GenBank/DDBJ whole genome shotgun (WGS) entry which is preliminary data.</text>
</comment>
<dbReference type="PATRIC" id="fig|69222.5.peg.4543"/>